<proteinExistence type="predicted"/>
<dbReference type="Proteomes" id="UP000428330">
    <property type="component" value="Plasmid pMME07001"/>
</dbReference>
<name>A0A6I6IJJ4_9RHOB</name>
<evidence type="ECO:0000256" key="5">
    <source>
        <dbReference type="ARBA" id="ARBA00023034"/>
    </source>
</evidence>
<evidence type="ECO:0000313" key="8">
    <source>
        <dbReference type="EMBL" id="QGX96775.1"/>
    </source>
</evidence>
<dbReference type="InterPro" id="IPR018011">
    <property type="entry name" value="Carb_sulfotrans_8-10"/>
</dbReference>
<protein>
    <recommendedName>
        <fullName evidence="10">Sulfotransferase family protein</fullName>
    </recommendedName>
</protein>
<keyword evidence="6" id="KW-0472">Membrane</keyword>
<reference evidence="8 9" key="1">
    <citation type="submission" date="2018-12" db="EMBL/GenBank/DDBJ databases">
        <title>Complete genome sequence of Roseovarius sp. MME-070.</title>
        <authorList>
            <person name="Nam Y.-D."/>
            <person name="Kang J."/>
            <person name="Chung W.-H."/>
            <person name="Park Y.S."/>
        </authorList>
    </citation>
    <scope>NUCLEOTIDE SEQUENCE [LARGE SCALE GENOMIC DNA]</scope>
    <source>
        <strain evidence="8 9">MME-070</strain>
        <plasmid evidence="9">pmme07001</plasmid>
    </source>
</reference>
<evidence type="ECO:0000256" key="6">
    <source>
        <dbReference type="ARBA" id="ARBA00023136"/>
    </source>
</evidence>
<dbReference type="EMBL" id="CP034347">
    <property type="protein sequence ID" value="QGX96775.1"/>
    <property type="molecule type" value="Genomic_DNA"/>
</dbReference>
<evidence type="ECO:0000256" key="1">
    <source>
        <dbReference type="ARBA" id="ARBA00004323"/>
    </source>
</evidence>
<dbReference type="GO" id="GO:0016051">
    <property type="term" value="P:carbohydrate biosynthetic process"/>
    <property type="evidence" value="ECO:0007669"/>
    <property type="project" value="InterPro"/>
</dbReference>
<evidence type="ECO:0000256" key="2">
    <source>
        <dbReference type="ARBA" id="ARBA00022679"/>
    </source>
</evidence>
<dbReference type="PANTHER" id="PTHR12137:SF54">
    <property type="entry name" value="CARBOHYDRATE SULFOTRANSFERASE"/>
    <property type="match status" value="1"/>
</dbReference>
<keyword evidence="8" id="KW-0614">Plasmid</keyword>
<dbReference type="AlphaFoldDB" id="A0A6I6IJJ4"/>
<keyword evidence="2" id="KW-0808">Transferase</keyword>
<geneLocation type="plasmid" evidence="9">
    <name>pmme07001</name>
</geneLocation>
<dbReference type="GO" id="GO:0016020">
    <property type="term" value="C:membrane"/>
    <property type="evidence" value="ECO:0007669"/>
    <property type="project" value="InterPro"/>
</dbReference>
<evidence type="ECO:0000256" key="7">
    <source>
        <dbReference type="ARBA" id="ARBA00023180"/>
    </source>
</evidence>
<dbReference type="PANTHER" id="PTHR12137">
    <property type="entry name" value="CARBOHYDRATE SULFOTRANSFERASE"/>
    <property type="match status" value="1"/>
</dbReference>
<sequence>MGWRGYIHHPRKTVFFWSQKAACTSLFGFLAEDVEVPKSDKRFFHTHSDAYFECLRMMRKERYLSVILARHPVTRIISAYINKFCQYRSRPLHARADLEPFAQELHDLYCREAGITGAAAETNVMSFIQFLDTVAICRAARPEPELPINGHWETQVPAVLLGRGLYYDRILHVETLKDDLGALARDLGMPYTPRQMNRTNLPESAEDGALVEVPACEIASHDFSYDNFITQASLERIKSLYAVDFATFGYPSDPAAMKAPGYRFKTRHRNWRSVLPHLPR</sequence>
<dbReference type="Pfam" id="PF03567">
    <property type="entry name" value="Sulfotransfer_2"/>
    <property type="match status" value="1"/>
</dbReference>
<keyword evidence="4" id="KW-1133">Transmembrane helix</keyword>
<dbReference type="InterPro" id="IPR005331">
    <property type="entry name" value="Sulfotransferase"/>
</dbReference>
<keyword evidence="5" id="KW-0333">Golgi apparatus</keyword>
<dbReference type="GO" id="GO:0008146">
    <property type="term" value="F:sulfotransferase activity"/>
    <property type="evidence" value="ECO:0007669"/>
    <property type="project" value="InterPro"/>
</dbReference>
<evidence type="ECO:0000256" key="3">
    <source>
        <dbReference type="ARBA" id="ARBA00022692"/>
    </source>
</evidence>
<comment type="subcellular location">
    <subcellularLocation>
        <location evidence="1">Golgi apparatus membrane</location>
        <topology evidence="1">Single-pass type II membrane protein</topology>
    </subcellularLocation>
</comment>
<keyword evidence="9" id="KW-1185">Reference proteome</keyword>
<dbReference type="KEGG" id="rom:EI983_00205"/>
<evidence type="ECO:0008006" key="10">
    <source>
        <dbReference type="Google" id="ProtNLM"/>
    </source>
</evidence>
<dbReference type="InterPro" id="IPR027417">
    <property type="entry name" value="P-loop_NTPase"/>
</dbReference>
<evidence type="ECO:0000256" key="4">
    <source>
        <dbReference type="ARBA" id="ARBA00022989"/>
    </source>
</evidence>
<gene>
    <name evidence="8" type="ORF">EI983_00205</name>
</gene>
<organism evidence="8 9">
    <name type="scientific">Roseovarius faecimaris</name>
    <dbReference type="NCBI Taxonomy" id="2494550"/>
    <lineage>
        <taxon>Bacteria</taxon>
        <taxon>Pseudomonadati</taxon>
        <taxon>Pseudomonadota</taxon>
        <taxon>Alphaproteobacteria</taxon>
        <taxon>Rhodobacterales</taxon>
        <taxon>Roseobacteraceae</taxon>
        <taxon>Roseovarius</taxon>
    </lineage>
</organism>
<keyword evidence="3" id="KW-0812">Transmembrane</keyword>
<dbReference type="SUPFAM" id="SSF52540">
    <property type="entry name" value="P-loop containing nucleoside triphosphate hydrolases"/>
    <property type="match status" value="1"/>
</dbReference>
<keyword evidence="7" id="KW-0325">Glycoprotein</keyword>
<accession>A0A6I6IJJ4</accession>
<evidence type="ECO:0000313" key="9">
    <source>
        <dbReference type="Proteomes" id="UP000428330"/>
    </source>
</evidence>